<gene>
    <name evidence="2" type="ORF">PCOR1329_LOCUS43926</name>
</gene>
<proteinExistence type="predicted"/>
<evidence type="ECO:0000313" key="2">
    <source>
        <dbReference type="EMBL" id="CAK0851933.1"/>
    </source>
</evidence>
<dbReference type="Gene3D" id="2.60.120.620">
    <property type="entry name" value="q2cbj1_9rhob like domain"/>
    <property type="match status" value="1"/>
</dbReference>
<dbReference type="EMBL" id="CAUYUJ010015282">
    <property type="protein sequence ID" value="CAK0851933.1"/>
    <property type="molecule type" value="Genomic_DNA"/>
</dbReference>
<reference evidence="2" key="1">
    <citation type="submission" date="2023-10" db="EMBL/GenBank/DDBJ databases">
        <authorList>
            <person name="Chen Y."/>
            <person name="Shah S."/>
            <person name="Dougan E. K."/>
            <person name="Thang M."/>
            <person name="Chan C."/>
        </authorList>
    </citation>
    <scope>NUCLEOTIDE SEQUENCE [LARGE SCALE GENOMIC DNA]</scope>
</reference>
<feature type="region of interest" description="Disordered" evidence="1">
    <location>
        <begin position="854"/>
        <end position="873"/>
    </location>
</feature>
<accession>A0ABN9TZX6</accession>
<name>A0ABN9TZX6_9DINO</name>
<organism evidence="2 3">
    <name type="scientific">Prorocentrum cordatum</name>
    <dbReference type="NCBI Taxonomy" id="2364126"/>
    <lineage>
        <taxon>Eukaryota</taxon>
        <taxon>Sar</taxon>
        <taxon>Alveolata</taxon>
        <taxon>Dinophyceae</taxon>
        <taxon>Prorocentrales</taxon>
        <taxon>Prorocentraceae</taxon>
        <taxon>Prorocentrum</taxon>
    </lineage>
</organism>
<keyword evidence="3" id="KW-1185">Reference proteome</keyword>
<evidence type="ECO:0000256" key="1">
    <source>
        <dbReference type="SAM" id="MobiDB-lite"/>
    </source>
</evidence>
<comment type="caution">
    <text evidence="2">The sequence shown here is derived from an EMBL/GenBank/DDBJ whole genome shotgun (WGS) entry which is preliminary data.</text>
</comment>
<sequence>MLRGPGEAELQARAGTVVRVRTVRESLLRGRWRPPATVAEGVAERLRRRPTRQAVERIVRMPRVDAEVLWSPGGLLLEGELEARLDVVARRLEEVGWAACALGAHPGVLDRALREAEAVEGRMRPGATVFLSRVVDPTAPAARRGDKVLWLQEDGISSPGGEEGPAPTVALLEDAIADVGFRLDRRLQQGGLGLRLTERGDAMLACYEGGREGYDGRVDGRVLTVLLYLNKEKRQLDDVGGRLSRSAAQRGAAQACRRRYGFCPDDFLHADVAGADMRAYGGHLVIGVGSLFSNMYNSSLDVIFCGGEILRDLSLKSALGMFGRGFKACNEDDFMHRGRGLAYVLPKCKFAKPGLFIANTIGGVGTPSINQSWFDHCTLRQHSLLEGYEDCLLAPDSVIMINTLFGETISLRTNGLPMGRYFALQFKKGVHFDDGFVDAVLAAARANNASIVMFRAGAAPKHDILMPYEAMKSRSFEAELLREYFDWPKDACTVTVCAAPSVNLGAAGRYAACASRGPEGTALATLCTWWPHERHQAARGSYISAERRGARGWPCQQQRWQDIHALLYPEPKGRCVRWAMRDSSPQCGFDWLWTSYTEVCEDRLVDVLEAAWYVENHITHSDIAEKLASEHACIPVGLAGGYSGVANKASAMPHSFAMELPADVSLESFLISFASSTADMGAEMSIPDFEVDSPSMLLPEWSSRVQGSAATIDIDMGDGGPTIVRAAAAESATSASIWKPHLFQNCATAAGMENIVNNLVQDVHAYMPGWQEFFFRKLKLFERLLHVQDYRRRLYHTCFEGADMGQKGKAALENWPRGATLCEERFKSVLVFLKAFEPIRALLLLKWSARKFAPKGEEGGDEAGEATLKQADG</sequence>
<evidence type="ECO:0000313" key="3">
    <source>
        <dbReference type="Proteomes" id="UP001189429"/>
    </source>
</evidence>
<dbReference type="Proteomes" id="UP001189429">
    <property type="component" value="Unassembled WGS sequence"/>
</dbReference>
<protein>
    <submittedName>
        <fullName evidence="2">Uncharacterized protein</fullName>
    </submittedName>
</protein>